<dbReference type="Proteomes" id="UP001409585">
    <property type="component" value="Unassembled WGS sequence"/>
</dbReference>
<gene>
    <name evidence="8" type="ORF">GCM10025791_47440</name>
</gene>
<feature type="transmembrane region" description="Helical" evidence="6">
    <location>
        <begin position="273"/>
        <end position="292"/>
    </location>
</feature>
<dbReference type="PANTHER" id="PTHR10283:SF82">
    <property type="entry name" value="SOLUTE CARRIER FAMILY 13 MEMBER 2"/>
    <property type="match status" value="1"/>
</dbReference>
<dbReference type="InterPro" id="IPR031312">
    <property type="entry name" value="Na/sul_symport_CS"/>
</dbReference>
<accession>A0AAV3U9Q9</accession>
<feature type="transmembrane region" description="Helical" evidence="6">
    <location>
        <begin position="339"/>
        <end position="372"/>
    </location>
</feature>
<feature type="transmembrane region" description="Helical" evidence="6">
    <location>
        <begin position="243"/>
        <end position="261"/>
    </location>
</feature>
<evidence type="ECO:0000256" key="1">
    <source>
        <dbReference type="ARBA" id="ARBA00004141"/>
    </source>
</evidence>
<feature type="transmembrane region" description="Helical" evidence="6">
    <location>
        <begin position="29"/>
        <end position="62"/>
    </location>
</feature>
<dbReference type="PROSITE" id="PS01271">
    <property type="entry name" value="NA_SULFATE"/>
    <property type="match status" value="1"/>
</dbReference>
<reference evidence="9" key="1">
    <citation type="journal article" date="2019" name="Int. J. Syst. Evol. Microbiol.">
        <title>The Global Catalogue of Microorganisms (GCM) 10K type strain sequencing project: providing services to taxonomists for standard genome sequencing and annotation.</title>
        <authorList>
            <consortium name="The Broad Institute Genomics Platform"/>
            <consortium name="The Broad Institute Genome Sequencing Center for Infectious Disease"/>
            <person name="Wu L."/>
            <person name="Ma J."/>
        </authorList>
    </citation>
    <scope>NUCLEOTIDE SEQUENCE [LARGE SCALE GENOMIC DNA]</scope>
    <source>
        <strain evidence="9">JCM 19134</strain>
    </source>
</reference>
<protein>
    <submittedName>
        <fullName evidence="8">DASS family sodium-coupled anion symporter</fullName>
    </submittedName>
</protein>
<name>A0AAV3U9Q9_9ALTE</name>
<dbReference type="GO" id="GO:0015141">
    <property type="term" value="F:succinate transmembrane transporter activity"/>
    <property type="evidence" value="ECO:0007669"/>
    <property type="project" value="UniProtKB-ARBA"/>
</dbReference>
<dbReference type="AlphaFoldDB" id="A0AAV3U9Q9"/>
<feature type="transmembrane region" description="Helical" evidence="6">
    <location>
        <begin position="161"/>
        <end position="180"/>
    </location>
</feature>
<organism evidence="8 9">
    <name type="scientific">Halioxenophilus aromaticivorans</name>
    <dbReference type="NCBI Taxonomy" id="1306992"/>
    <lineage>
        <taxon>Bacteria</taxon>
        <taxon>Pseudomonadati</taxon>
        <taxon>Pseudomonadota</taxon>
        <taxon>Gammaproteobacteria</taxon>
        <taxon>Alteromonadales</taxon>
        <taxon>Alteromonadaceae</taxon>
        <taxon>Halioxenophilus</taxon>
    </lineage>
</organism>
<dbReference type="InterPro" id="IPR004680">
    <property type="entry name" value="Cit_transptr-like_dom"/>
</dbReference>
<dbReference type="NCBIfam" id="TIGR00785">
    <property type="entry name" value="dass"/>
    <property type="match status" value="1"/>
</dbReference>
<dbReference type="EMBL" id="BAABLX010000079">
    <property type="protein sequence ID" value="GAA4960598.1"/>
    <property type="molecule type" value="Genomic_DNA"/>
</dbReference>
<comment type="caution">
    <text evidence="8">The sequence shown here is derived from an EMBL/GenBank/DDBJ whole genome shotgun (WGS) entry which is preliminary data.</text>
</comment>
<evidence type="ECO:0000313" key="8">
    <source>
        <dbReference type="EMBL" id="GAA4960598.1"/>
    </source>
</evidence>
<dbReference type="Pfam" id="PF03600">
    <property type="entry name" value="CitMHS"/>
    <property type="match status" value="1"/>
</dbReference>
<proteinExistence type="predicted"/>
<evidence type="ECO:0000256" key="6">
    <source>
        <dbReference type="SAM" id="Phobius"/>
    </source>
</evidence>
<feature type="transmembrane region" description="Helical" evidence="6">
    <location>
        <begin position="74"/>
        <end position="96"/>
    </location>
</feature>
<dbReference type="GO" id="GO:0005886">
    <property type="term" value="C:plasma membrane"/>
    <property type="evidence" value="ECO:0007669"/>
    <property type="project" value="TreeGrafter"/>
</dbReference>
<feature type="transmembrane region" description="Helical" evidence="6">
    <location>
        <begin position="384"/>
        <end position="402"/>
    </location>
</feature>
<evidence type="ECO:0000256" key="4">
    <source>
        <dbReference type="ARBA" id="ARBA00022989"/>
    </source>
</evidence>
<evidence type="ECO:0000259" key="7">
    <source>
        <dbReference type="Pfam" id="PF03600"/>
    </source>
</evidence>
<dbReference type="PANTHER" id="PTHR10283">
    <property type="entry name" value="SOLUTE CARRIER FAMILY 13 MEMBER"/>
    <property type="match status" value="1"/>
</dbReference>
<keyword evidence="5 6" id="KW-0472">Membrane</keyword>
<feature type="transmembrane region" description="Helical" evidence="6">
    <location>
        <begin position="116"/>
        <end position="149"/>
    </location>
</feature>
<keyword evidence="4 6" id="KW-1133">Transmembrane helix</keyword>
<keyword evidence="9" id="KW-1185">Reference proteome</keyword>
<evidence type="ECO:0000256" key="5">
    <source>
        <dbReference type="ARBA" id="ARBA00023136"/>
    </source>
</evidence>
<feature type="domain" description="Citrate transporter-like" evidence="7">
    <location>
        <begin position="40"/>
        <end position="387"/>
    </location>
</feature>
<feature type="transmembrane region" description="Helical" evidence="6">
    <location>
        <begin position="200"/>
        <end position="222"/>
    </location>
</feature>
<keyword evidence="3 6" id="KW-0812">Transmembrane</keyword>
<comment type="subcellular location">
    <subcellularLocation>
        <location evidence="1">Membrane</location>
        <topology evidence="1">Multi-pass membrane protein</topology>
    </subcellularLocation>
</comment>
<dbReference type="InterPro" id="IPR001898">
    <property type="entry name" value="SLC13A/DASS"/>
</dbReference>
<dbReference type="RefSeq" id="WP_345427885.1">
    <property type="nucleotide sequence ID" value="NZ_AP031496.1"/>
</dbReference>
<sequence length="441" mass="46980">MPKALIVALLLIIGTTAIGLSVDAERDIVIALVILWIAAVLWLTEFIHVTATALLVPVLAALTGLTSLQESLTSFAHPIIYIFLGGYGLAAAMHVQKLDLYLAHKILSFTGGHLQWAIILLCFAASLLSMWISNMATAALMLPLIMGLIDQKQNLTHASKMLCLLAVAYSANIGGIATLVGSAPNGIAAGALGLDFVGWLAYGGTAYLILWPLMMAVLWLLLRPSFGTTQVNLESFEFEWNTPRKLMVSIFMFTVIGWVLSKPLGTWLAVARFDAWVALTTLVLLMLSQVATWKQIQRHTDWGILLLFGGGLALGALLKSTGASVFIGTLLSQAIADQSTFVVILVLVVFVVFLTELTSNTATTALLVPIFITLPADLVSTHQAALAVGITASCAFMLPVATPPNALVHGTGLITGGTMIRVGFVLNILCALTITGLLYLM</sequence>
<evidence type="ECO:0000256" key="3">
    <source>
        <dbReference type="ARBA" id="ARBA00022692"/>
    </source>
</evidence>
<keyword evidence="2" id="KW-0813">Transport</keyword>
<evidence type="ECO:0000256" key="2">
    <source>
        <dbReference type="ARBA" id="ARBA00022448"/>
    </source>
</evidence>
<evidence type="ECO:0000313" key="9">
    <source>
        <dbReference type="Proteomes" id="UP001409585"/>
    </source>
</evidence>
<feature type="transmembrane region" description="Helical" evidence="6">
    <location>
        <begin position="422"/>
        <end position="440"/>
    </location>
</feature>
<feature type="transmembrane region" description="Helical" evidence="6">
    <location>
        <begin position="304"/>
        <end position="327"/>
    </location>
</feature>